<reference evidence="1 2" key="1">
    <citation type="submission" date="2020-01" db="EMBL/GenBank/DDBJ databases">
        <title>Frigidibacter albus SP32T (=CGMCC 1.13995T).</title>
        <authorList>
            <person name="Liao X."/>
        </authorList>
    </citation>
    <scope>NUCLEOTIDE SEQUENCE [LARGE SCALE GENOMIC DNA]</scope>
    <source>
        <strain evidence="1 2">SP32</strain>
    </source>
</reference>
<dbReference type="Proteomes" id="UP000477083">
    <property type="component" value="Unassembled WGS sequence"/>
</dbReference>
<dbReference type="OrthoDB" id="7857238at2"/>
<sequence length="129" mass="14026">MSEGRNVSPLTQQRAFQTIKVVARAMLAGEGALTYSELAKRLGMSKVNGQGLSSYLNLAATLCAEHDLPNVSVMVVSKDSLDRNQPMPSEGSFSDGFYAATGLTKADIPAEQDRVRSFDWRSVRSLNLE</sequence>
<protein>
    <submittedName>
        <fullName evidence="1">Uncharacterized protein</fullName>
    </submittedName>
</protein>
<organism evidence="1 2">
    <name type="scientific">Frigidibacter albus</name>
    <dbReference type="NCBI Taxonomy" id="1465486"/>
    <lineage>
        <taxon>Bacteria</taxon>
        <taxon>Pseudomonadati</taxon>
        <taxon>Pseudomonadota</taxon>
        <taxon>Alphaproteobacteria</taxon>
        <taxon>Rhodobacterales</taxon>
        <taxon>Paracoccaceae</taxon>
        <taxon>Frigidibacter</taxon>
    </lineage>
</organism>
<keyword evidence="2" id="KW-1185">Reference proteome</keyword>
<gene>
    <name evidence="1" type="ORF">GS660_05565</name>
</gene>
<accession>A0A6L8VGV9</accession>
<proteinExistence type="predicted"/>
<name>A0A6L8VGV9_9RHOB</name>
<dbReference type="RefSeq" id="WP_161344281.1">
    <property type="nucleotide sequence ID" value="NZ_BMGW01000003.1"/>
</dbReference>
<dbReference type="EMBL" id="WWNR01000003">
    <property type="protein sequence ID" value="MZQ88559.1"/>
    <property type="molecule type" value="Genomic_DNA"/>
</dbReference>
<comment type="caution">
    <text evidence="1">The sequence shown here is derived from an EMBL/GenBank/DDBJ whole genome shotgun (WGS) entry which is preliminary data.</text>
</comment>
<evidence type="ECO:0000313" key="2">
    <source>
        <dbReference type="Proteomes" id="UP000477083"/>
    </source>
</evidence>
<evidence type="ECO:0000313" key="1">
    <source>
        <dbReference type="EMBL" id="MZQ88559.1"/>
    </source>
</evidence>
<dbReference type="AlphaFoldDB" id="A0A6L8VGV9"/>